<comment type="caution">
    <text evidence="7">The sequence shown here is derived from an EMBL/GenBank/DDBJ whole genome shotgun (WGS) entry which is preliminary data.</text>
</comment>
<dbReference type="Proteomes" id="UP000322899">
    <property type="component" value="Unassembled WGS sequence"/>
</dbReference>
<proteinExistence type="inferred from homology"/>
<name>A0A5A8E698_CAFRO</name>
<evidence type="ECO:0008006" key="10">
    <source>
        <dbReference type="Google" id="ProtNLM"/>
    </source>
</evidence>
<organism evidence="7 8">
    <name type="scientific">Cafeteria roenbergensis</name>
    <name type="common">Marine flagellate</name>
    <dbReference type="NCBI Taxonomy" id="33653"/>
    <lineage>
        <taxon>Eukaryota</taxon>
        <taxon>Sar</taxon>
        <taxon>Stramenopiles</taxon>
        <taxon>Bigyra</taxon>
        <taxon>Opalozoa</taxon>
        <taxon>Bicosoecida</taxon>
        <taxon>Cafeteriaceae</taxon>
        <taxon>Cafeteria</taxon>
    </lineage>
</organism>
<dbReference type="OrthoDB" id="273640at2759"/>
<evidence type="ECO:0000313" key="8">
    <source>
        <dbReference type="Proteomes" id="UP000322899"/>
    </source>
</evidence>
<dbReference type="GO" id="GO:0030286">
    <property type="term" value="C:dynein complex"/>
    <property type="evidence" value="ECO:0007669"/>
    <property type="project" value="UniProtKB-KW"/>
</dbReference>
<dbReference type="PANTHER" id="PTHR13183:SF0">
    <property type="entry name" value="AXONEMAL DYNEIN LIGHT INTERMEDIATE POLYPEPTIDE 1"/>
    <property type="match status" value="1"/>
</dbReference>
<dbReference type="GO" id="GO:0005930">
    <property type="term" value="C:axoneme"/>
    <property type="evidence" value="ECO:0007669"/>
    <property type="project" value="TreeGrafter"/>
</dbReference>
<accession>A0A5A8E698</accession>
<evidence type="ECO:0000313" key="6">
    <source>
        <dbReference type="EMBL" id="KAA0166279.1"/>
    </source>
</evidence>
<evidence type="ECO:0000256" key="3">
    <source>
        <dbReference type="ARBA" id="ARBA00023175"/>
    </source>
</evidence>
<keyword evidence="3" id="KW-0505">Motor protein</keyword>
<dbReference type="EMBL" id="VLTM01000009">
    <property type="protein sequence ID" value="KAA0166279.1"/>
    <property type="molecule type" value="Genomic_DNA"/>
</dbReference>
<dbReference type="EMBL" id="VLTO01000035">
    <property type="protein sequence ID" value="KAA0173283.1"/>
    <property type="molecule type" value="Genomic_DNA"/>
</dbReference>
<dbReference type="InterPro" id="IPR019347">
    <property type="entry name" value="Axonemal_dynein_light_chain"/>
</dbReference>
<evidence type="ECO:0000256" key="4">
    <source>
        <dbReference type="ARBA" id="ARBA00038114"/>
    </source>
</evidence>
<dbReference type="Pfam" id="PF10211">
    <property type="entry name" value="Ax_dynein_light"/>
    <property type="match status" value="1"/>
</dbReference>
<feature type="compositionally biased region" description="Basic and acidic residues" evidence="5">
    <location>
        <begin position="191"/>
        <end position="207"/>
    </location>
</feature>
<dbReference type="GO" id="GO:0045504">
    <property type="term" value="F:dynein heavy chain binding"/>
    <property type="evidence" value="ECO:0007669"/>
    <property type="project" value="TreeGrafter"/>
</dbReference>
<sequence length="229" mass="25287">MAAGPTASSLVKYDVPVLVSTNKGGSASIPGMTETQDMLNSILPPREWTKDGELWVQHVSATPATRVDVISLQESLDHALQQRQARETGICPIREELYAQCLDELIRQITVNCLERGLLLKRVRDELRDTAASYQSLYESSVAYGMRKALVAEQRRGALRQLIAKLSAHKAALETEAAGLESRLSSLEEDEKAKREAASASHEDEVRRLREQNAALKAQLEELLAPPSK</sequence>
<gene>
    <name evidence="7" type="ORF">FNF27_05209</name>
    <name evidence="6" type="ORF">FNF31_01505</name>
</gene>
<evidence type="ECO:0000256" key="2">
    <source>
        <dbReference type="ARBA" id="ARBA00023054"/>
    </source>
</evidence>
<keyword evidence="2" id="KW-0175">Coiled coil</keyword>
<reference evidence="8 9" key="1">
    <citation type="submission" date="2019-07" db="EMBL/GenBank/DDBJ databases">
        <title>Genomes of Cafeteria roenbergensis.</title>
        <authorList>
            <person name="Fischer M.G."/>
            <person name="Hackl T."/>
            <person name="Roman M."/>
        </authorList>
    </citation>
    <scope>NUCLEOTIDE SEQUENCE [LARGE SCALE GENOMIC DNA]</scope>
    <source>
        <strain evidence="6 9">Cflag</strain>
        <strain evidence="7 8">E4-10P</strain>
    </source>
</reference>
<feature type="region of interest" description="Disordered" evidence="5">
    <location>
        <begin position="183"/>
        <end position="207"/>
    </location>
</feature>
<keyword evidence="1" id="KW-0243">Dynein</keyword>
<dbReference type="PANTHER" id="PTHR13183">
    <property type="entry name" value="AXONEMAL INNER ARM DYNEIN LIGHT CHAIN 28"/>
    <property type="match status" value="1"/>
</dbReference>
<evidence type="ECO:0000256" key="1">
    <source>
        <dbReference type="ARBA" id="ARBA00023017"/>
    </source>
</evidence>
<evidence type="ECO:0000313" key="9">
    <source>
        <dbReference type="Proteomes" id="UP000325113"/>
    </source>
</evidence>
<comment type="similarity">
    <text evidence="4">Belongs to the inner dynein arm light chain family.</text>
</comment>
<dbReference type="AlphaFoldDB" id="A0A5A8E698"/>
<evidence type="ECO:0000313" key="7">
    <source>
        <dbReference type="EMBL" id="KAA0173283.1"/>
    </source>
</evidence>
<protein>
    <recommendedName>
        <fullName evidence="10">Inner dynein arm light chain, axonemal</fullName>
    </recommendedName>
</protein>
<dbReference type="Proteomes" id="UP000325113">
    <property type="component" value="Unassembled WGS sequence"/>
</dbReference>
<evidence type="ECO:0000256" key="5">
    <source>
        <dbReference type="SAM" id="MobiDB-lite"/>
    </source>
</evidence>